<dbReference type="EMBL" id="JAJBNC010000038">
    <property type="protein sequence ID" value="MCB5495339.1"/>
    <property type="molecule type" value="Genomic_DNA"/>
</dbReference>
<accession>A0AAJ1AZI5</accession>
<proteinExistence type="predicted"/>
<dbReference type="Proteomes" id="UP001297422">
    <property type="component" value="Unassembled WGS sequence"/>
</dbReference>
<dbReference type="RefSeq" id="WP_173878398.1">
    <property type="nucleotide sequence ID" value="NZ_JAAIMT010000003.1"/>
</dbReference>
<sequence>MEKLAKCKVLMGTYINDNIILGGPHVAEFETRDNKFFIKIEQCGYRKISIKALEETSVFELYGVFTKIERLLMIFDGQFLNLENLEFTDSSDTEKSMLKSVGNNLMHQRLSYFKSSDLANYKVDKLLEFEEVLNSDLYDKWEHLLEELVCCIVDI</sequence>
<reference evidence="1" key="1">
    <citation type="submission" date="2021-10" db="EMBL/GenBank/DDBJ databases">
        <title>Collection of gut derived symbiotic bacterial strains cultured from healthy donors.</title>
        <authorList>
            <person name="Lin H."/>
            <person name="Littmann E."/>
            <person name="Claire K."/>
            <person name="Pamer E."/>
        </authorList>
    </citation>
    <scope>NUCLEOTIDE SEQUENCE</scope>
    <source>
        <strain evidence="1">MSK.23.4</strain>
    </source>
</reference>
<evidence type="ECO:0000313" key="1">
    <source>
        <dbReference type="EMBL" id="MCB5495339.1"/>
    </source>
</evidence>
<name>A0AAJ1AZI5_MEDGN</name>
<comment type="caution">
    <text evidence="1">The sequence shown here is derived from an EMBL/GenBank/DDBJ whole genome shotgun (WGS) entry which is preliminary data.</text>
</comment>
<organism evidence="1 2">
    <name type="scientific">Mediterraneibacter gnavus</name>
    <name type="common">Ruminococcus gnavus</name>
    <dbReference type="NCBI Taxonomy" id="33038"/>
    <lineage>
        <taxon>Bacteria</taxon>
        <taxon>Bacillati</taxon>
        <taxon>Bacillota</taxon>
        <taxon>Clostridia</taxon>
        <taxon>Lachnospirales</taxon>
        <taxon>Lachnospiraceae</taxon>
        <taxon>Mediterraneibacter</taxon>
    </lineage>
</organism>
<dbReference type="AlphaFoldDB" id="A0AAJ1AZI5"/>
<protein>
    <submittedName>
        <fullName evidence="1">Uncharacterized protein</fullName>
    </submittedName>
</protein>
<evidence type="ECO:0000313" key="2">
    <source>
        <dbReference type="Proteomes" id="UP001297422"/>
    </source>
</evidence>
<gene>
    <name evidence="1" type="ORF">LIQ10_16620</name>
</gene>